<dbReference type="EMBL" id="CP154858">
    <property type="protein sequence ID" value="XDT73573.1"/>
    <property type="molecule type" value="Genomic_DNA"/>
</dbReference>
<accession>A0AB39UZN5</accession>
<dbReference type="InterPro" id="IPR008869">
    <property type="entry name" value="MlaC/ttg2D"/>
</dbReference>
<organism evidence="2">
    <name type="scientific">Thermohahella caldifontis</name>
    <dbReference type="NCBI Taxonomy" id="3142973"/>
    <lineage>
        <taxon>Bacteria</taxon>
        <taxon>Pseudomonadati</taxon>
        <taxon>Pseudomonadota</taxon>
        <taxon>Gammaproteobacteria</taxon>
        <taxon>Oceanospirillales</taxon>
        <taxon>Hahellaceae</taxon>
        <taxon>Thermohahella</taxon>
    </lineage>
</organism>
<dbReference type="Pfam" id="PF05494">
    <property type="entry name" value="MlaC"/>
    <property type="match status" value="1"/>
</dbReference>
<protein>
    <submittedName>
        <fullName evidence="2">ABC transporter substrate-binding protein</fullName>
    </submittedName>
</protein>
<dbReference type="Gene3D" id="3.10.450.710">
    <property type="entry name" value="Tgt2/MlaC"/>
    <property type="match status" value="1"/>
</dbReference>
<proteinExistence type="predicted"/>
<dbReference type="InterPro" id="IPR042245">
    <property type="entry name" value="Tgt2/MlaC_sf"/>
</dbReference>
<evidence type="ECO:0000313" key="2">
    <source>
        <dbReference type="EMBL" id="XDT73573.1"/>
    </source>
</evidence>
<keyword evidence="1" id="KW-0732">Signal</keyword>
<dbReference type="AlphaFoldDB" id="A0AB39UZN5"/>
<feature type="chain" id="PRO_5044335226" evidence="1">
    <location>
        <begin position="25"/>
        <end position="213"/>
    </location>
</feature>
<evidence type="ECO:0000256" key="1">
    <source>
        <dbReference type="SAM" id="SignalP"/>
    </source>
</evidence>
<dbReference type="PIRSF" id="PIRSF004649">
    <property type="entry name" value="MlaC"/>
    <property type="match status" value="1"/>
</dbReference>
<gene>
    <name evidence="2" type="ORF">AAIA72_06280</name>
</gene>
<reference evidence="2" key="1">
    <citation type="submission" date="2024-05" db="EMBL/GenBank/DDBJ databases">
        <title>Genome sequencing of novel strain.</title>
        <authorList>
            <person name="Ganbat D."/>
            <person name="Ganbat S."/>
            <person name="Lee S.-J."/>
        </authorList>
    </citation>
    <scope>NUCLEOTIDE SEQUENCE</scope>
    <source>
        <strain evidence="2">SMD15-11</strain>
    </source>
</reference>
<dbReference type="PANTHER" id="PTHR36573:SF1">
    <property type="entry name" value="INTERMEMBRANE PHOSPHOLIPID TRANSPORT SYSTEM BINDING PROTEIN MLAC"/>
    <property type="match status" value="1"/>
</dbReference>
<feature type="signal peptide" evidence="1">
    <location>
        <begin position="1"/>
        <end position="24"/>
    </location>
</feature>
<name>A0AB39UZN5_9GAMM</name>
<dbReference type="KEGG" id="tcd:AAIA72_06280"/>
<dbReference type="RefSeq" id="WP_369602559.1">
    <property type="nucleotide sequence ID" value="NZ_CP154858.1"/>
</dbReference>
<dbReference type="PANTHER" id="PTHR36573">
    <property type="entry name" value="INTERMEMBRANE PHOSPHOLIPID TRANSPORT SYSTEM BINDING PROTEIN MLAC"/>
    <property type="match status" value="1"/>
</dbReference>
<sequence length="213" mass="24226">MKSSTRIVIAVFLVLFGFAGSARASEEDVLKETVSRNMDQLVATFESRKGLYNTDPDKFYVLMEEALEPFVDFERIAMRVMGRYRREATPDQIRRFTEVFKRSLFEAYGKALVDSGKFSLKVRRVVIDPRRSTRASVMVDIQSASGNVYPVIYSMHQDAQGIWKMENVIVNGVNVGLAFKERFEQAYQQAGGNLDKVIAEWKADVEIKTDKAA</sequence>